<organism evidence="2">
    <name type="scientific">Staphylothermus marinus</name>
    <dbReference type="NCBI Taxonomy" id="2280"/>
    <lineage>
        <taxon>Archaea</taxon>
        <taxon>Thermoproteota</taxon>
        <taxon>Thermoprotei</taxon>
        <taxon>Desulfurococcales</taxon>
        <taxon>Desulfurococcaceae</taxon>
        <taxon>Staphylothermus</taxon>
    </lineage>
</organism>
<dbReference type="AlphaFoldDB" id="A0A7C4HBF0"/>
<dbReference type="EMBL" id="DTBJ01000018">
    <property type="protein sequence ID" value="HGM58450.1"/>
    <property type="molecule type" value="Genomic_DNA"/>
</dbReference>
<feature type="transmembrane region" description="Helical" evidence="1">
    <location>
        <begin position="316"/>
        <end position="337"/>
    </location>
</feature>
<proteinExistence type="predicted"/>
<evidence type="ECO:0000256" key="1">
    <source>
        <dbReference type="SAM" id="Phobius"/>
    </source>
</evidence>
<keyword evidence="1" id="KW-0812">Transmembrane</keyword>
<reference evidence="2" key="1">
    <citation type="journal article" date="2020" name="mSystems">
        <title>Genome- and Community-Level Interaction Insights into Carbon Utilization and Element Cycling Functions of Hydrothermarchaeota in Hydrothermal Sediment.</title>
        <authorList>
            <person name="Zhou Z."/>
            <person name="Liu Y."/>
            <person name="Xu W."/>
            <person name="Pan J."/>
            <person name="Luo Z.H."/>
            <person name="Li M."/>
        </authorList>
    </citation>
    <scope>NUCLEOTIDE SEQUENCE [LARGE SCALE GENOMIC DNA]</scope>
    <source>
        <strain evidence="2">SpSt-642</strain>
    </source>
</reference>
<gene>
    <name evidence="2" type="ORF">ENU14_02540</name>
</gene>
<feature type="transmembrane region" description="Helical" evidence="1">
    <location>
        <begin position="384"/>
        <end position="408"/>
    </location>
</feature>
<protein>
    <submittedName>
        <fullName evidence="2">Uncharacterized protein</fullName>
    </submittedName>
</protein>
<feature type="transmembrane region" description="Helical" evidence="1">
    <location>
        <begin position="255"/>
        <end position="276"/>
    </location>
</feature>
<evidence type="ECO:0000313" key="2">
    <source>
        <dbReference type="EMBL" id="HGM58450.1"/>
    </source>
</evidence>
<name>A0A7C4HBF0_STAMA</name>
<feature type="transmembrane region" description="Helical" evidence="1">
    <location>
        <begin position="358"/>
        <end position="378"/>
    </location>
</feature>
<sequence>MCRKNLITLLLLLLAVSAIETVTNSYSYSSTKDYTRSELASLINNRLRELGFFVPEKIDEYLNVLPGYPTASFKIVNELYLNETGSKIPVCIFSQIIVHGKVIVDYTTHPLKRESIEQFITNAIGIKYEEAVELFYNYVQGLKYGIPSGYYDSYRIIGIKELNIPSPMELKHRIKPKLLAIFIGLSDGDWIKGPLYIYYFAFETTGTTFEGSYTRVIIVLSIIIDINHVLYVDTPTNCGVVYYYSIATYSPVTTGFPVATLYGVIGVLLALAMVFIEYDEEYKYYITIFFLFIIQIFSFLALCAVMGVSIDKVFTIILSLGPWFTILTLLWIPPYVFSTYKFFLTSESQSTPSYFSSIFEGIVLSIISVILVLMIVLIRPFTEYLIVTSGPSAVYIIIVILTAIDVYLGYSIGKLWATFGKYTSSY</sequence>
<keyword evidence="1" id="KW-1133">Transmembrane helix</keyword>
<comment type="caution">
    <text evidence="2">The sequence shown here is derived from an EMBL/GenBank/DDBJ whole genome shotgun (WGS) entry which is preliminary data.</text>
</comment>
<keyword evidence="1" id="KW-0472">Membrane</keyword>
<accession>A0A7C4HBF0</accession>
<feature type="transmembrane region" description="Helical" evidence="1">
    <location>
        <begin position="288"/>
        <end position="310"/>
    </location>
</feature>